<sequence>MVKVFDKKMRKNLCLVNVYGPAQDEGKEVFLTELAQICYENKDPMLLGGDFNILRFSDEKNKNFRPNRYSDMFNLIINSFALRDLTLNGGLYTWSNNHEDPTLEKLDRCLMSENWESLFPLSNLRKIPRYLSDHNPLLLCTDQEKIKKNKTFSFENSWFKQENFLPKIQEIWGRKVTASSAVERWYIKINRVKKFLKGWGLNLKGQVRRYKHLLQDELTKLEKREESSSLPAGLLDKKTFIQTELQKLLEEEEEYWNKRSNLNWLLQGDNNTAFFQKVGNGKKRKNTIFCLQKMRNP</sequence>
<dbReference type="Pfam" id="PF03372">
    <property type="entry name" value="Exo_endo_phos"/>
    <property type="match status" value="1"/>
</dbReference>
<dbReference type="PANTHER" id="PTHR33710">
    <property type="entry name" value="BNAC02G09200D PROTEIN"/>
    <property type="match status" value="1"/>
</dbReference>
<organism evidence="2 3">
    <name type="scientific">Panicum virgatum</name>
    <name type="common">Blackwell switchgrass</name>
    <dbReference type="NCBI Taxonomy" id="38727"/>
    <lineage>
        <taxon>Eukaryota</taxon>
        <taxon>Viridiplantae</taxon>
        <taxon>Streptophyta</taxon>
        <taxon>Embryophyta</taxon>
        <taxon>Tracheophyta</taxon>
        <taxon>Spermatophyta</taxon>
        <taxon>Magnoliopsida</taxon>
        <taxon>Liliopsida</taxon>
        <taxon>Poales</taxon>
        <taxon>Poaceae</taxon>
        <taxon>PACMAD clade</taxon>
        <taxon>Panicoideae</taxon>
        <taxon>Panicodae</taxon>
        <taxon>Paniceae</taxon>
        <taxon>Panicinae</taxon>
        <taxon>Panicum</taxon>
        <taxon>Panicum sect. Hiantes</taxon>
    </lineage>
</organism>
<evidence type="ECO:0000313" key="2">
    <source>
        <dbReference type="EMBL" id="KAG2565364.1"/>
    </source>
</evidence>
<name>A0A8T0Q4Y5_PANVG</name>
<protein>
    <recommendedName>
        <fullName evidence="1">Endonuclease/exonuclease/phosphatase domain-containing protein</fullName>
    </recommendedName>
</protein>
<dbReference type="Gene3D" id="3.60.10.10">
    <property type="entry name" value="Endonuclease/exonuclease/phosphatase"/>
    <property type="match status" value="1"/>
</dbReference>
<proteinExistence type="predicted"/>
<feature type="domain" description="Endonuclease/exonuclease/phosphatase" evidence="1">
    <location>
        <begin position="18"/>
        <end position="134"/>
    </location>
</feature>
<evidence type="ECO:0000259" key="1">
    <source>
        <dbReference type="Pfam" id="PF03372"/>
    </source>
</evidence>
<keyword evidence="3" id="KW-1185">Reference proteome</keyword>
<dbReference type="AlphaFoldDB" id="A0A8T0Q4Y5"/>
<dbReference type="InterPro" id="IPR036691">
    <property type="entry name" value="Endo/exonu/phosph_ase_sf"/>
</dbReference>
<dbReference type="SUPFAM" id="SSF56219">
    <property type="entry name" value="DNase I-like"/>
    <property type="match status" value="1"/>
</dbReference>
<dbReference type="Proteomes" id="UP000823388">
    <property type="component" value="Chromosome 7N"/>
</dbReference>
<dbReference type="InterPro" id="IPR005135">
    <property type="entry name" value="Endo/exonuclease/phosphatase"/>
</dbReference>
<evidence type="ECO:0000313" key="3">
    <source>
        <dbReference type="Proteomes" id="UP000823388"/>
    </source>
</evidence>
<dbReference type="EMBL" id="CM029050">
    <property type="protein sequence ID" value="KAG2565364.1"/>
    <property type="molecule type" value="Genomic_DNA"/>
</dbReference>
<accession>A0A8T0Q4Y5</accession>
<dbReference type="PANTHER" id="PTHR33710:SF72">
    <property type="entry name" value="OS04G0204200 PROTEIN"/>
    <property type="match status" value="1"/>
</dbReference>
<comment type="caution">
    <text evidence="2">The sequence shown here is derived from an EMBL/GenBank/DDBJ whole genome shotgun (WGS) entry which is preliminary data.</text>
</comment>
<dbReference type="GO" id="GO:0003824">
    <property type="term" value="F:catalytic activity"/>
    <property type="evidence" value="ECO:0007669"/>
    <property type="project" value="InterPro"/>
</dbReference>
<gene>
    <name evidence="2" type="ORF">PVAP13_7NG033417</name>
</gene>
<reference evidence="2" key="1">
    <citation type="submission" date="2020-05" db="EMBL/GenBank/DDBJ databases">
        <title>WGS assembly of Panicum virgatum.</title>
        <authorList>
            <person name="Lovell J.T."/>
            <person name="Jenkins J."/>
            <person name="Shu S."/>
            <person name="Juenger T.E."/>
            <person name="Schmutz J."/>
        </authorList>
    </citation>
    <scope>NUCLEOTIDE SEQUENCE</scope>
    <source>
        <strain evidence="2">AP13</strain>
    </source>
</reference>